<name>A0A068VQM0_PROFF</name>
<keyword evidence="2" id="KW-0472">Membrane</keyword>
<dbReference type="EMBL" id="LM676417">
    <property type="protein sequence ID" value="CEP26650.1"/>
    <property type="molecule type" value="Genomic_DNA"/>
</dbReference>
<feature type="region of interest" description="Disordered" evidence="1">
    <location>
        <begin position="1"/>
        <end position="33"/>
    </location>
</feature>
<keyword evidence="2" id="KW-1133">Transmembrane helix</keyword>
<dbReference type="AlphaFoldDB" id="A0A068VQM0"/>
<gene>
    <name evidence="3" type="ORF">PFCIRM138_08685</name>
</gene>
<accession>A0A068VQM0</accession>
<feature type="compositionally biased region" description="Basic residues" evidence="1">
    <location>
        <begin position="1"/>
        <end position="10"/>
    </location>
</feature>
<dbReference type="NCBIfam" id="NF041390">
    <property type="entry name" value="TadE_Rv3655c"/>
    <property type="match status" value="1"/>
</dbReference>
<dbReference type="InterPro" id="IPR049790">
    <property type="entry name" value="Rv3655c/TadE"/>
</dbReference>
<sequence length="152" mass="15931">MGTRAGRRAVMHAAQAPASEYPHRNPRPGDAVRRTRFGRTRDRGMVTAELAVGILSVALLAGIFCWVVAVIGVQIRCGDSAAQIARQTARGDQAAVQRARAGVPRDAEIDIRSSGSDVVVTVKAELSWGKVGPVTVSGSSRVTREAGVEAGS</sequence>
<reference evidence="3" key="1">
    <citation type="submission" date="2014-08" db="EMBL/GenBank/DDBJ databases">
        <authorList>
            <person name="Falentin Helene"/>
        </authorList>
    </citation>
    <scope>NUCLEOTIDE SEQUENCE</scope>
</reference>
<feature type="transmembrane region" description="Helical" evidence="2">
    <location>
        <begin position="50"/>
        <end position="73"/>
    </location>
</feature>
<organism evidence="3">
    <name type="scientific">Propionibacterium freudenreichii subsp. freudenreichii</name>
    <dbReference type="NCBI Taxonomy" id="66712"/>
    <lineage>
        <taxon>Bacteria</taxon>
        <taxon>Bacillati</taxon>
        <taxon>Actinomycetota</taxon>
        <taxon>Actinomycetes</taxon>
        <taxon>Propionibacteriales</taxon>
        <taxon>Propionibacteriaceae</taxon>
        <taxon>Propionibacterium</taxon>
    </lineage>
</organism>
<dbReference type="KEGG" id="pfre:RM25_1969"/>
<evidence type="ECO:0000256" key="1">
    <source>
        <dbReference type="SAM" id="MobiDB-lite"/>
    </source>
</evidence>
<dbReference type="RefSeq" id="WP_013161902.1">
    <property type="nucleotide sequence ID" value="NZ_CP010341.1"/>
</dbReference>
<dbReference type="GeneID" id="61221357"/>
<protein>
    <submittedName>
        <fullName evidence="3">Hypothetical membrane protein</fullName>
    </submittedName>
</protein>
<evidence type="ECO:0000313" key="3">
    <source>
        <dbReference type="EMBL" id="CEP26650.1"/>
    </source>
</evidence>
<evidence type="ECO:0000256" key="2">
    <source>
        <dbReference type="SAM" id="Phobius"/>
    </source>
</evidence>
<proteinExistence type="predicted"/>
<keyword evidence="2" id="KW-0812">Transmembrane</keyword>
<dbReference type="PATRIC" id="fig|66712.6.peg.2004"/>